<proteinExistence type="predicted"/>
<evidence type="ECO:0000313" key="2">
    <source>
        <dbReference type="EMBL" id="MBW6411887.1"/>
    </source>
</evidence>
<dbReference type="RefSeq" id="WP_219781352.1">
    <property type="nucleotide sequence ID" value="NZ_JAHXPT010000023.1"/>
</dbReference>
<evidence type="ECO:0000313" key="3">
    <source>
        <dbReference type="Proteomes" id="UP001519921"/>
    </source>
</evidence>
<dbReference type="InterPro" id="IPR029058">
    <property type="entry name" value="AB_hydrolase_fold"/>
</dbReference>
<dbReference type="SUPFAM" id="SSF53474">
    <property type="entry name" value="alpha/beta-Hydrolases"/>
    <property type="match status" value="1"/>
</dbReference>
<evidence type="ECO:0000256" key="1">
    <source>
        <dbReference type="SAM" id="Phobius"/>
    </source>
</evidence>
<accession>A0ABS7AT81</accession>
<keyword evidence="1" id="KW-0812">Transmembrane</keyword>
<comment type="caution">
    <text evidence="2">The sequence shown here is derived from an EMBL/GenBank/DDBJ whole genome shotgun (WGS) entry which is preliminary data.</text>
</comment>
<keyword evidence="3" id="KW-1185">Reference proteome</keyword>
<reference evidence="2 3" key="1">
    <citation type="submission" date="2021-07" db="EMBL/GenBank/DDBJ databases">
        <title>Clostridium weizhouense sp. nov., an anaerobic bacterium isolated from activated sludge of Petroleum wastewater.</title>
        <authorList>
            <person name="Li Q."/>
        </authorList>
    </citation>
    <scope>NUCLEOTIDE SEQUENCE [LARGE SCALE GENOMIC DNA]</scope>
    <source>
        <strain evidence="2 3">YB-6</strain>
    </source>
</reference>
<gene>
    <name evidence="2" type="ORF">KYD98_17550</name>
</gene>
<evidence type="ECO:0008006" key="4">
    <source>
        <dbReference type="Google" id="ProtNLM"/>
    </source>
</evidence>
<dbReference type="Gene3D" id="3.40.50.1820">
    <property type="entry name" value="alpha/beta hydrolase"/>
    <property type="match status" value="1"/>
</dbReference>
<organism evidence="2 3">
    <name type="scientific">Clostridium weizhouense</name>
    <dbReference type="NCBI Taxonomy" id="2859781"/>
    <lineage>
        <taxon>Bacteria</taxon>
        <taxon>Bacillati</taxon>
        <taxon>Bacillota</taxon>
        <taxon>Clostridia</taxon>
        <taxon>Eubacteriales</taxon>
        <taxon>Clostridiaceae</taxon>
        <taxon>Clostridium</taxon>
    </lineage>
</organism>
<dbReference type="Proteomes" id="UP001519921">
    <property type="component" value="Unassembled WGS sequence"/>
</dbReference>
<keyword evidence="1" id="KW-1133">Transmembrane helix</keyword>
<feature type="transmembrane region" description="Helical" evidence="1">
    <location>
        <begin position="5"/>
        <end position="25"/>
    </location>
</feature>
<keyword evidence="1" id="KW-0472">Membrane</keyword>
<sequence length="377" mass="43510">MKKNIFNNIFFQLFIYLFIVINLIIQNNYTNINTTKINNIYNIKNCKNKTLSNVILKEFDFGDTTVKLENNYTQIYPLRGIIGVPENNQNHPIVFLLHGSHFLASKNNIRVNERYDLGLRYLVDNLAKQGYLTISVDVNGEYINSKDPSYKLSIDLFNKHLTNLTKAINGLDVGYGVNLNNKGDISNIVLIGHSLGCEGIQYITKNQKEKGKNIIKALLCLTPNYSSLINDISLADIPTAILITELDNNLDGKTLYNNMRKDITRNSWTILTYLKGAKTNYFNDNLDEKDLFLNVHYKTRKIIKKDYLTKKQQQDFLSKYSLDFLNSIYDKENISNEFKIHDNSLETLYGYEVLTSLTMPSTKYTFNSYTNNLSYSF</sequence>
<name>A0ABS7AT81_9CLOT</name>
<dbReference type="EMBL" id="JAHXPT010000023">
    <property type="protein sequence ID" value="MBW6411887.1"/>
    <property type="molecule type" value="Genomic_DNA"/>
</dbReference>
<protein>
    <recommendedName>
        <fullName evidence="4">Alpha/beta hydrolase family protein</fullName>
    </recommendedName>
</protein>